<reference evidence="1 2" key="1">
    <citation type="submission" date="2014-04" db="EMBL/GenBank/DDBJ databases">
        <authorList>
            <consortium name="DOE Joint Genome Institute"/>
            <person name="Kuo A."/>
            <person name="Girlanda M."/>
            <person name="Perotto S."/>
            <person name="Kohler A."/>
            <person name="Nagy L.G."/>
            <person name="Floudas D."/>
            <person name="Copeland A."/>
            <person name="Barry K.W."/>
            <person name="Cichocki N."/>
            <person name="Veneault-Fourrey C."/>
            <person name="LaButti K."/>
            <person name="Lindquist E.A."/>
            <person name="Lipzen A."/>
            <person name="Lundell T."/>
            <person name="Morin E."/>
            <person name="Murat C."/>
            <person name="Sun H."/>
            <person name="Tunlid A."/>
            <person name="Henrissat B."/>
            <person name="Grigoriev I.V."/>
            <person name="Hibbett D.S."/>
            <person name="Martin F."/>
            <person name="Nordberg H.P."/>
            <person name="Cantor M.N."/>
            <person name="Hua S.X."/>
        </authorList>
    </citation>
    <scope>NUCLEOTIDE SEQUENCE [LARGE SCALE GENOMIC DNA]</scope>
    <source>
        <strain evidence="1 2">MUT 4182</strain>
    </source>
</reference>
<gene>
    <name evidence="1" type="ORF">M407DRAFT_246461</name>
</gene>
<name>A0A0C3PUH9_9AGAM</name>
<proteinExistence type="predicted"/>
<dbReference type="HOGENOM" id="CLU_2910613_0_0_1"/>
<evidence type="ECO:0000313" key="2">
    <source>
        <dbReference type="Proteomes" id="UP000054248"/>
    </source>
</evidence>
<accession>A0A0C3PUH9</accession>
<evidence type="ECO:0000313" key="1">
    <source>
        <dbReference type="EMBL" id="KIO18530.1"/>
    </source>
</evidence>
<dbReference type="AlphaFoldDB" id="A0A0C3PUH9"/>
<dbReference type="EMBL" id="KN823279">
    <property type="protein sequence ID" value="KIO18530.1"/>
    <property type="molecule type" value="Genomic_DNA"/>
</dbReference>
<feature type="non-terminal residue" evidence="1">
    <location>
        <position position="62"/>
    </location>
</feature>
<organism evidence="1 2">
    <name type="scientific">Tulasnella calospora MUT 4182</name>
    <dbReference type="NCBI Taxonomy" id="1051891"/>
    <lineage>
        <taxon>Eukaryota</taxon>
        <taxon>Fungi</taxon>
        <taxon>Dikarya</taxon>
        <taxon>Basidiomycota</taxon>
        <taxon>Agaricomycotina</taxon>
        <taxon>Agaricomycetes</taxon>
        <taxon>Cantharellales</taxon>
        <taxon>Tulasnellaceae</taxon>
        <taxon>Tulasnella</taxon>
    </lineage>
</organism>
<dbReference type="Proteomes" id="UP000054248">
    <property type="component" value="Unassembled WGS sequence"/>
</dbReference>
<keyword evidence="2" id="KW-1185">Reference proteome</keyword>
<reference evidence="2" key="2">
    <citation type="submission" date="2015-01" db="EMBL/GenBank/DDBJ databases">
        <title>Evolutionary Origins and Diversification of the Mycorrhizal Mutualists.</title>
        <authorList>
            <consortium name="DOE Joint Genome Institute"/>
            <consortium name="Mycorrhizal Genomics Consortium"/>
            <person name="Kohler A."/>
            <person name="Kuo A."/>
            <person name="Nagy L.G."/>
            <person name="Floudas D."/>
            <person name="Copeland A."/>
            <person name="Barry K.W."/>
            <person name="Cichocki N."/>
            <person name="Veneault-Fourrey C."/>
            <person name="LaButti K."/>
            <person name="Lindquist E.A."/>
            <person name="Lipzen A."/>
            <person name="Lundell T."/>
            <person name="Morin E."/>
            <person name="Murat C."/>
            <person name="Riley R."/>
            <person name="Ohm R."/>
            <person name="Sun H."/>
            <person name="Tunlid A."/>
            <person name="Henrissat B."/>
            <person name="Grigoriev I.V."/>
            <person name="Hibbett D.S."/>
            <person name="Martin F."/>
        </authorList>
    </citation>
    <scope>NUCLEOTIDE SEQUENCE [LARGE SCALE GENOMIC DNA]</scope>
    <source>
        <strain evidence="2">MUT 4182</strain>
    </source>
</reference>
<protein>
    <submittedName>
        <fullName evidence="1">Uncharacterized protein</fullName>
    </submittedName>
</protein>
<sequence>MLRNRTGKLIAYTKGKKITFRCVLSQILVHYTRGDLEDPVVNPVGRATHELLQQSGLRIQRI</sequence>